<dbReference type="RefSeq" id="YP_009392261.1">
    <property type="nucleotide sequence ID" value="NC_035262.1"/>
</dbReference>
<dbReference type="GeneID" id="33353768"/>
<keyword evidence="1" id="KW-0934">Plastid</keyword>
<geneLocation type="chloroplast" evidence="1"/>
<gene>
    <name evidence="1" type="primary">orf33</name>
</gene>
<accession>A0A1Z1M4Q2</accession>
<organism evidence="1">
    <name type="scientific">Osmundaria fimbriata</name>
    <name type="common">Red alga</name>
    <name type="synonym">Delesseria fimbriata</name>
    <dbReference type="NCBI Taxonomy" id="228265"/>
    <lineage>
        <taxon>Eukaryota</taxon>
        <taxon>Rhodophyta</taxon>
        <taxon>Florideophyceae</taxon>
        <taxon>Rhodymeniophycidae</taxon>
        <taxon>Ceramiales</taxon>
        <taxon>Rhodomelaceae</taxon>
        <taxon>Amansieae</taxon>
        <taxon>Osmundaria</taxon>
    </lineage>
</organism>
<dbReference type="AlphaFoldDB" id="A0A1Z1M4Q2"/>
<reference evidence="1" key="1">
    <citation type="journal article" date="2017" name="J. Phycol.">
        <title>Analysis of chloroplast genomes and a supermatrix inform reclassification of the Rhodomelaceae (Rhodophyta).</title>
        <authorList>
            <person name="Diaz-Tapia P."/>
            <person name="Maggs C.A."/>
            <person name="West J.A."/>
            <person name="Verbruggen H."/>
        </authorList>
    </citation>
    <scope>NUCLEOTIDE SEQUENCE</scope>
    <source>
        <strain evidence="1">JW2841</strain>
    </source>
</reference>
<name>A0A1Z1M4Q2_OSMFI</name>
<dbReference type="EMBL" id="MF101415">
    <property type="protein sequence ID" value="ARW60823.1"/>
    <property type="molecule type" value="Genomic_DNA"/>
</dbReference>
<keyword evidence="1" id="KW-0150">Chloroplast</keyword>
<proteinExistence type="predicted"/>
<protein>
    <submittedName>
        <fullName evidence="1">Uncharacterized protein</fullName>
    </submittedName>
</protein>
<sequence>MNTIYNKLTKYIILDNNYLYIIIIILKPKKNFN</sequence>
<evidence type="ECO:0000313" key="1">
    <source>
        <dbReference type="EMBL" id="ARW60823.1"/>
    </source>
</evidence>